<dbReference type="EMBL" id="CP102453">
    <property type="protein sequence ID" value="UUX33727.1"/>
    <property type="molecule type" value="Genomic_DNA"/>
</dbReference>
<comment type="function">
    <text evidence="1">This subunit may be involved in monitoring complementarity of crRNA and target RNA.</text>
</comment>
<comment type="similarity">
    <text evidence="2">Belongs to the CRISPR-associated Csm2 family.</text>
</comment>
<dbReference type="Pfam" id="PF03750">
    <property type="entry name" value="Csm2_III-A"/>
    <property type="match status" value="1"/>
</dbReference>
<name>A0ABY5P4R0_9LACT</name>
<dbReference type="RefSeq" id="WP_313793230.1">
    <property type="nucleotide sequence ID" value="NZ_CP102453.1"/>
</dbReference>
<evidence type="ECO:0000256" key="3">
    <source>
        <dbReference type="ARBA" id="ARBA00016118"/>
    </source>
</evidence>
<dbReference type="NCBIfam" id="TIGR01870">
    <property type="entry name" value="cas_TM1810_Csm2"/>
    <property type="match status" value="1"/>
</dbReference>
<evidence type="ECO:0000313" key="7">
    <source>
        <dbReference type="EMBL" id="UUX33727.1"/>
    </source>
</evidence>
<evidence type="ECO:0000256" key="6">
    <source>
        <dbReference type="ARBA" id="ARBA00031723"/>
    </source>
</evidence>
<evidence type="ECO:0000313" key="8">
    <source>
        <dbReference type="Proteomes" id="UP001315967"/>
    </source>
</evidence>
<sequence>MANNYQGRTNNHRSNTPIALTIDFTDESYVDDAELVILTMKKAYYNFKVSGDELTTNQIRNLLTLTTNIYEDLLSRGPEAVMNKLSYLRVQLVYQSGRNKAVAEFIRLAQLIEKLKIVQKSGNKQDILRYCRYMEALVAYFKYHGGKNS</sequence>
<dbReference type="Proteomes" id="UP001315967">
    <property type="component" value="Chromosome"/>
</dbReference>
<evidence type="ECO:0000256" key="1">
    <source>
        <dbReference type="ARBA" id="ARBA00003640"/>
    </source>
</evidence>
<keyword evidence="5" id="KW-0051">Antiviral defense</keyword>
<reference evidence="7 8" key="1">
    <citation type="submission" date="2022-08" db="EMBL/GenBank/DDBJ databases">
        <title>Aerococcaceae sp. nov isolated from spoiled eye mask.</title>
        <authorList>
            <person name="Zhou G."/>
            <person name="Xie X.-B."/>
            <person name="Shi Q.-S."/>
            <person name="Wang Y.-S."/>
            <person name="Wen X."/>
            <person name="Peng H."/>
            <person name="Yang X.-J."/>
            <person name="Tao H.-B."/>
            <person name="Huang X.-M."/>
        </authorList>
    </citation>
    <scope>NUCLEOTIDE SEQUENCE [LARGE SCALE GENOMIC DNA]</scope>
    <source>
        <strain evidence="8">DM20194951</strain>
    </source>
</reference>
<accession>A0ABY5P4R0</accession>
<keyword evidence="4" id="KW-0694">RNA-binding</keyword>
<evidence type="ECO:0000256" key="4">
    <source>
        <dbReference type="ARBA" id="ARBA00022884"/>
    </source>
</evidence>
<dbReference type="InterPro" id="IPR010149">
    <property type="entry name" value="CRISPR-assoc_prot_Csm2_III-A"/>
</dbReference>
<evidence type="ECO:0000256" key="5">
    <source>
        <dbReference type="ARBA" id="ARBA00023118"/>
    </source>
</evidence>
<dbReference type="CDD" id="cd09647">
    <property type="entry name" value="Csm2_III-A"/>
    <property type="match status" value="1"/>
</dbReference>
<keyword evidence="8" id="KW-1185">Reference proteome</keyword>
<organism evidence="7 8">
    <name type="scientific">Fundicoccus culcitae</name>
    <dbReference type="NCBI Taxonomy" id="2969821"/>
    <lineage>
        <taxon>Bacteria</taxon>
        <taxon>Bacillati</taxon>
        <taxon>Bacillota</taxon>
        <taxon>Bacilli</taxon>
        <taxon>Lactobacillales</taxon>
        <taxon>Aerococcaceae</taxon>
        <taxon>Fundicoccus</taxon>
    </lineage>
</organism>
<evidence type="ECO:0000256" key="2">
    <source>
        <dbReference type="ARBA" id="ARBA00006896"/>
    </source>
</evidence>
<protein>
    <recommendedName>
        <fullName evidence="3">CRISPR system Cms protein Csm2</fullName>
    </recommendedName>
    <alternativeName>
        <fullName evidence="6">CRISPR type III A-associated protein Csm2</fullName>
    </alternativeName>
</protein>
<gene>
    <name evidence="7" type="primary">csm2</name>
    <name evidence="7" type="ORF">NRE15_12680</name>
</gene>
<proteinExistence type="inferred from homology"/>